<evidence type="ECO:0000259" key="8">
    <source>
        <dbReference type="Pfam" id="PF23271"/>
    </source>
</evidence>
<dbReference type="Proteomes" id="UP000466442">
    <property type="component" value="Unassembled WGS sequence"/>
</dbReference>
<evidence type="ECO:0000256" key="5">
    <source>
        <dbReference type="ARBA" id="ARBA00022990"/>
    </source>
</evidence>
<keyword evidence="5" id="KW-0007">Acetylation</keyword>
<reference evidence="9" key="1">
    <citation type="journal article" date="2021" name="Mol. Ecol. Resour.">
        <title>Apolygus lucorum genome provides insights into omnivorousness and mesophyll feeding.</title>
        <authorList>
            <person name="Liu Y."/>
            <person name="Liu H."/>
            <person name="Wang H."/>
            <person name="Huang T."/>
            <person name="Liu B."/>
            <person name="Yang B."/>
            <person name="Yin L."/>
            <person name="Li B."/>
            <person name="Zhang Y."/>
            <person name="Zhang S."/>
            <person name="Jiang F."/>
            <person name="Zhang X."/>
            <person name="Ren Y."/>
            <person name="Wang B."/>
            <person name="Wang S."/>
            <person name="Lu Y."/>
            <person name="Wu K."/>
            <person name="Fan W."/>
            <person name="Wang G."/>
        </authorList>
    </citation>
    <scope>NUCLEOTIDE SEQUENCE</scope>
    <source>
        <strain evidence="9">12Hb</strain>
    </source>
</reference>
<dbReference type="OrthoDB" id="6260732at2759"/>
<keyword evidence="4" id="KW-0833">Ubl conjugation pathway</keyword>
<sequence>MASVSYQIANLLEKMTSSDKDFRFMATNDLMSELQKDSIKLDDDSERKVVKMLLKLLEDKNGEVQNLAVKCLGPLVNKVKEYQVETIVDSLCWNMVSDKEQLRDISSIGLKTVISELPLASNALAVNVCKRITGKLSSAIEKQEDVSVQLEALDILADLLSRFGNLLVSFHQTILNALLPQLASPRQAVRKRTIVALSHLVMSCNQPLYNKLIEFLLEGLTKDASPSTTRTYIQCIAAICRQAGHRFGEHLERVMELIVNYSEQEDDELREFCLQACEAFVQKCPKEITPHITTVRELCLKYLTYDPNYNYDEADGEIAGSMDLDEEEEDEDDDDYSDDDDMSWKVRRASAKCLEAIIATRPEYVPELYRMVSPALIARFKEREDNVKSDIFHAYITLLKQTRSSTVSSLDPNCMEDEDSPLCLLQKQVPSLVKAIQSQMKERSIKTRQDCFALLKELVTVLPGALTNHIPALIPGIQYSMGDRNSSSNMKIDTLSFLHCLLTTHPPEVFHIHMNVLVPPVVSAVSDTFYKITAEALLVLQQLVRVLRPIDAPNSFDFGPFTNEIYQCTLVRLRAADIDQEVKERAISCMGQIISCLGDNLQSELPTCLPIFLDRLKNEITRLTTVKALTKVAASPLRIDLRPILNDGIPLLGSFLRKNQRALKLSTLTLLDTLVNNYSSALKLNLLENVKVELPPLMNESDLHIAQLTLVLLTSIAKLQPQALSDLNKPFILPEILTLAKSPLLQGGALISLLDFLEALARAHLPGLSNKKLLEMLTAPVSQHQPPLHKQAFHSLAKCVAAVTVPWQNEALSVVVQLLCDLENPSSDQLHIFALLVIGEIGRKIDLSSVENLKDVILVSFSNSSEEVKSAASYALGSIAVGNLKQYLPFVLKEIEAQPKRQYLLLHSLKEIISCQSSSGQGVSQLMNYVPSIWELLFRHCECNEEGTRNVVSECLGKLTLIDPASLLPQLQKALDSNSPLMRTTVLTAVKFTISDQPQPIDPLLRSSIGQFLKALEDPDLNVRRVALVAFNSAAHNKPSLVRDLLDSVLPKLYLETNVRKELIREVEMGPFKHIVDDGLDIRKAAFECMYTLLDACLDRLDIFEFLNHLEHGLRDHYDIKMLTYLMVARLAQLVPTAVLQRLEGLVEPLKNTCTMKVKANSVKQEYEKQDELKRSAMRAVAALLTIPDADKNPHLSEFVTQIKSTSELQTIFDSIQKDSSLLNQDSNMMDLS</sequence>
<dbReference type="InterPro" id="IPR011989">
    <property type="entry name" value="ARM-like"/>
</dbReference>
<comment type="caution">
    <text evidence="9">The sequence shown here is derived from an EMBL/GenBank/DDBJ whole genome shotgun (WGS) entry which is preliminary data.</text>
</comment>
<keyword evidence="3" id="KW-0677">Repeat</keyword>
<keyword evidence="10" id="KW-1185">Reference proteome</keyword>
<dbReference type="InterPro" id="IPR039852">
    <property type="entry name" value="CAND1/CAND2"/>
</dbReference>
<dbReference type="FunFam" id="1.25.10.10:FF:000047">
    <property type="entry name" value="Cullin-associated NEDD8-dissociated protein 1"/>
    <property type="match status" value="1"/>
</dbReference>
<keyword evidence="6" id="KW-0539">Nucleus</keyword>
<dbReference type="GO" id="GO:0010265">
    <property type="term" value="P:SCF complex assembly"/>
    <property type="evidence" value="ECO:0007669"/>
    <property type="project" value="InterPro"/>
</dbReference>
<comment type="subcellular location">
    <subcellularLocation>
        <location evidence="1">Nucleus</location>
    </subcellularLocation>
</comment>
<comment type="similarity">
    <text evidence="2">Belongs to the CAND family.</text>
</comment>
<feature type="domain" description="Stalled ribosome sensor GCN1-like HEAT repeats region" evidence="8">
    <location>
        <begin position="155"/>
        <end position="297"/>
    </location>
</feature>
<dbReference type="Pfam" id="PF25782">
    <property type="entry name" value="TPR_CAND1"/>
    <property type="match status" value="1"/>
</dbReference>
<evidence type="ECO:0000313" key="9">
    <source>
        <dbReference type="EMBL" id="KAF6212838.1"/>
    </source>
</evidence>
<evidence type="ECO:0000259" key="7">
    <source>
        <dbReference type="Pfam" id="PF08623"/>
    </source>
</evidence>
<dbReference type="Pfam" id="PF23271">
    <property type="entry name" value="HEAT_GCN1"/>
    <property type="match status" value="1"/>
</dbReference>
<organism evidence="9 10">
    <name type="scientific">Apolygus lucorum</name>
    <name type="common">Small green plant bug</name>
    <name type="synonym">Lygocoris lucorum</name>
    <dbReference type="NCBI Taxonomy" id="248454"/>
    <lineage>
        <taxon>Eukaryota</taxon>
        <taxon>Metazoa</taxon>
        <taxon>Ecdysozoa</taxon>
        <taxon>Arthropoda</taxon>
        <taxon>Hexapoda</taxon>
        <taxon>Insecta</taxon>
        <taxon>Pterygota</taxon>
        <taxon>Neoptera</taxon>
        <taxon>Paraneoptera</taxon>
        <taxon>Hemiptera</taxon>
        <taxon>Heteroptera</taxon>
        <taxon>Panheteroptera</taxon>
        <taxon>Cimicomorpha</taxon>
        <taxon>Miridae</taxon>
        <taxon>Mirini</taxon>
        <taxon>Apolygus</taxon>
    </lineage>
</organism>
<dbReference type="Pfam" id="PF08623">
    <property type="entry name" value="TIP120"/>
    <property type="match status" value="1"/>
</dbReference>
<gene>
    <name evidence="9" type="ORF">GE061_010547</name>
</gene>
<dbReference type="EMBL" id="WIXP02000003">
    <property type="protein sequence ID" value="KAF6212838.1"/>
    <property type="molecule type" value="Genomic_DNA"/>
</dbReference>
<evidence type="ECO:0000256" key="1">
    <source>
        <dbReference type="ARBA" id="ARBA00004123"/>
    </source>
</evidence>
<evidence type="ECO:0000313" key="10">
    <source>
        <dbReference type="Proteomes" id="UP000466442"/>
    </source>
</evidence>
<dbReference type="Gene3D" id="1.25.10.10">
    <property type="entry name" value="Leucine-rich Repeat Variant"/>
    <property type="match status" value="1"/>
</dbReference>
<evidence type="ECO:0000256" key="2">
    <source>
        <dbReference type="ARBA" id="ARBA00007657"/>
    </source>
</evidence>
<evidence type="ECO:0000256" key="6">
    <source>
        <dbReference type="ARBA" id="ARBA00023242"/>
    </source>
</evidence>
<dbReference type="InterPro" id="IPR013932">
    <property type="entry name" value="TATA-bd_TIP120"/>
</dbReference>
<name>A0A6A4JJE7_APOLU</name>
<proteinExistence type="inferred from homology"/>
<protein>
    <submittedName>
        <fullName evidence="9">Uncharacterized protein</fullName>
    </submittedName>
</protein>
<dbReference type="GO" id="GO:0005634">
    <property type="term" value="C:nucleus"/>
    <property type="evidence" value="ECO:0007669"/>
    <property type="project" value="UniProtKB-SubCell"/>
</dbReference>
<feature type="domain" description="TATA-binding protein interacting (TIP20)" evidence="7">
    <location>
        <begin position="1041"/>
        <end position="1204"/>
    </location>
</feature>
<accession>A0A6A4JJE7</accession>
<evidence type="ECO:0000256" key="3">
    <source>
        <dbReference type="ARBA" id="ARBA00022737"/>
    </source>
</evidence>
<evidence type="ECO:0000256" key="4">
    <source>
        <dbReference type="ARBA" id="ARBA00022786"/>
    </source>
</evidence>
<dbReference type="InterPro" id="IPR016024">
    <property type="entry name" value="ARM-type_fold"/>
</dbReference>
<dbReference type="InterPro" id="IPR057546">
    <property type="entry name" value="HEAT_GCN1"/>
</dbReference>
<dbReference type="PANTHER" id="PTHR12696">
    <property type="entry name" value="TIP120"/>
    <property type="match status" value="1"/>
</dbReference>
<dbReference type="AlphaFoldDB" id="A0A6A4JJE7"/>
<dbReference type="SUPFAM" id="SSF48371">
    <property type="entry name" value="ARM repeat"/>
    <property type="match status" value="1"/>
</dbReference>